<proteinExistence type="predicted"/>
<gene>
    <name evidence="2" type="ORF">PVAP13_7KG138055</name>
</gene>
<comment type="caution">
    <text evidence="2">The sequence shown here is derived from an EMBL/GenBank/DDBJ whole genome shotgun (WGS) entry which is preliminary data.</text>
</comment>
<protein>
    <submittedName>
        <fullName evidence="2">Uncharacterized protein</fullName>
    </submittedName>
</protein>
<reference evidence="2" key="1">
    <citation type="submission" date="2020-05" db="EMBL/GenBank/DDBJ databases">
        <title>WGS assembly of Panicum virgatum.</title>
        <authorList>
            <person name="Lovell J.T."/>
            <person name="Jenkins J."/>
            <person name="Shu S."/>
            <person name="Juenger T.E."/>
            <person name="Schmutz J."/>
        </authorList>
    </citation>
    <scope>NUCLEOTIDE SEQUENCE</scope>
    <source>
        <strain evidence="2">AP13</strain>
    </source>
</reference>
<dbReference type="Proteomes" id="UP000823388">
    <property type="component" value="Chromosome 7K"/>
</dbReference>
<dbReference type="AlphaFoldDB" id="A0A8T0QE36"/>
<dbReference type="EMBL" id="CM029049">
    <property type="protein sequence ID" value="KAG2572063.1"/>
    <property type="molecule type" value="Genomic_DNA"/>
</dbReference>
<organism evidence="2 3">
    <name type="scientific">Panicum virgatum</name>
    <name type="common">Blackwell switchgrass</name>
    <dbReference type="NCBI Taxonomy" id="38727"/>
    <lineage>
        <taxon>Eukaryota</taxon>
        <taxon>Viridiplantae</taxon>
        <taxon>Streptophyta</taxon>
        <taxon>Embryophyta</taxon>
        <taxon>Tracheophyta</taxon>
        <taxon>Spermatophyta</taxon>
        <taxon>Magnoliopsida</taxon>
        <taxon>Liliopsida</taxon>
        <taxon>Poales</taxon>
        <taxon>Poaceae</taxon>
        <taxon>PACMAD clade</taxon>
        <taxon>Panicoideae</taxon>
        <taxon>Panicodae</taxon>
        <taxon>Paniceae</taxon>
        <taxon>Panicinae</taxon>
        <taxon>Panicum</taxon>
        <taxon>Panicum sect. Hiantes</taxon>
    </lineage>
</organism>
<feature type="compositionally biased region" description="Low complexity" evidence="1">
    <location>
        <begin position="79"/>
        <end position="97"/>
    </location>
</feature>
<keyword evidence="3" id="KW-1185">Reference proteome</keyword>
<evidence type="ECO:0000313" key="3">
    <source>
        <dbReference type="Proteomes" id="UP000823388"/>
    </source>
</evidence>
<feature type="compositionally biased region" description="Low complexity" evidence="1">
    <location>
        <begin position="16"/>
        <end position="30"/>
    </location>
</feature>
<feature type="compositionally biased region" description="Pro residues" evidence="1">
    <location>
        <begin position="56"/>
        <end position="78"/>
    </location>
</feature>
<sequence length="139" mass="14935">MGAKYGTPHRTSAVDANPAPTTTNLLTEPLPVSPPPSKSPNHTFDLKYAGVVDPQDWPPGRPHCPTNPTPANPMPDPSPQYLLLLRRPQQQSAPPQRHLLSATDPSTPLSPVVAGVQAQVLEGRGALQPHISTETRQRL</sequence>
<feature type="region of interest" description="Disordered" evidence="1">
    <location>
        <begin position="1"/>
        <end position="111"/>
    </location>
</feature>
<accession>A0A8T0QE36</accession>
<evidence type="ECO:0000256" key="1">
    <source>
        <dbReference type="SAM" id="MobiDB-lite"/>
    </source>
</evidence>
<name>A0A8T0QE36_PANVG</name>
<evidence type="ECO:0000313" key="2">
    <source>
        <dbReference type="EMBL" id="KAG2572063.1"/>
    </source>
</evidence>